<evidence type="ECO:0000256" key="1">
    <source>
        <dbReference type="ARBA" id="ARBA00004167"/>
    </source>
</evidence>
<feature type="transmembrane region" description="Helical" evidence="14">
    <location>
        <begin position="12"/>
        <end position="35"/>
    </location>
</feature>
<dbReference type="EMBL" id="SDRB02013121">
    <property type="protein sequence ID" value="THF95930.1"/>
    <property type="molecule type" value="Genomic_DNA"/>
</dbReference>
<dbReference type="InterPro" id="IPR000719">
    <property type="entry name" value="Prot_kinase_dom"/>
</dbReference>
<dbReference type="InterPro" id="IPR001245">
    <property type="entry name" value="Ser-Thr/Tyr_kinase_cat_dom"/>
</dbReference>
<proteinExistence type="predicted"/>
<evidence type="ECO:0000256" key="3">
    <source>
        <dbReference type="ARBA" id="ARBA00022679"/>
    </source>
</evidence>
<dbReference type="PANTHER" id="PTHR46008">
    <property type="entry name" value="LEAF RUST 10 DISEASE-RESISTANCE LOCUS RECEPTOR-LIKE PROTEIN KINASE-LIKE 1.4"/>
    <property type="match status" value="1"/>
</dbReference>
<protein>
    <recommendedName>
        <fullName evidence="15">Protein kinase domain-containing protein</fullName>
    </recommendedName>
</protein>
<gene>
    <name evidence="16" type="ORF">TEA_024438</name>
</gene>
<evidence type="ECO:0000256" key="5">
    <source>
        <dbReference type="ARBA" id="ARBA00022729"/>
    </source>
</evidence>
<dbReference type="GO" id="GO:0005524">
    <property type="term" value="F:ATP binding"/>
    <property type="evidence" value="ECO:0007669"/>
    <property type="project" value="UniProtKB-UniRule"/>
</dbReference>
<evidence type="ECO:0000256" key="10">
    <source>
        <dbReference type="ARBA" id="ARBA00023136"/>
    </source>
</evidence>
<dbReference type="InterPro" id="IPR011009">
    <property type="entry name" value="Kinase-like_dom_sf"/>
</dbReference>
<dbReference type="SMART" id="SM00220">
    <property type="entry name" value="S_TKc"/>
    <property type="match status" value="1"/>
</dbReference>
<reference evidence="16 17" key="1">
    <citation type="journal article" date="2018" name="Proc. Natl. Acad. Sci. U.S.A.">
        <title>Draft genome sequence of Camellia sinensis var. sinensis provides insights into the evolution of the tea genome and tea quality.</title>
        <authorList>
            <person name="Wei C."/>
            <person name="Yang H."/>
            <person name="Wang S."/>
            <person name="Zhao J."/>
            <person name="Liu C."/>
            <person name="Gao L."/>
            <person name="Xia E."/>
            <person name="Lu Y."/>
            <person name="Tai Y."/>
            <person name="She G."/>
            <person name="Sun J."/>
            <person name="Cao H."/>
            <person name="Tong W."/>
            <person name="Gao Q."/>
            <person name="Li Y."/>
            <person name="Deng W."/>
            <person name="Jiang X."/>
            <person name="Wang W."/>
            <person name="Chen Q."/>
            <person name="Zhang S."/>
            <person name="Li H."/>
            <person name="Wu J."/>
            <person name="Wang P."/>
            <person name="Li P."/>
            <person name="Shi C."/>
            <person name="Zheng F."/>
            <person name="Jian J."/>
            <person name="Huang B."/>
            <person name="Shan D."/>
            <person name="Shi M."/>
            <person name="Fang C."/>
            <person name="Yue Y."/>
            <person name="Li F."/>
            <person name="Li D."/>
            <person name="Wei S."/>
            <person name="Han B."/>
            <person name="Jiang C."/>
            <person name="Yin Y."/>
            <person name="Xia T."/>
            <person name="Zhang Z."/>
            <person name="Bennetzen J.L."/>
            <person name="Zhao S."/>
            <person name="Wan X."/>
        </authorList>
    </citation>
    <scope>NUCLEOTIDE SEQUENCE [LARGE SCALE GENOMIC DNA]</scope>
    <source>
        <strain evidence="17">cv. Shuchazao</strain>
        <tissue evidence="16">Leaf</tissue>
    </source>
</reference>
<dbReference type="PROSITE" id="PS00107">
    <property type="entry name" value="PROTEIN_KINASE_ATP"/>
    <property type="match status" value="1"/>
</dbReference>
<evidence type="ECO:0000313" key="16">
    <source>
        <dbReference type="EMBL" id="THF95930.1"/>
    </source>
</evidence>
<keyword evidence="6 12" id="KW-0547">Nucleotide-binding</keyword>
<keyword evidence="4 14" id="KW-0812">Transmembrane</keyword>
<feature type="binding site" evidence="12">
    <location>
        <position position="386"/>
    </location>
    <ligand>
        <name>ATP</name>
        <dbReference type="ChEBI" id="CHEBI:30616"/>
    </ligand>
</feature>
<keyword evidence="17" id="KW-1185">Reference proteome</keyword>
<keyword evidence="10 14" id="KW-0472">Membrane</keyword>
<feature type="region of interest" description="Disordered" evidence="13">
    <location>
        <begin position="641"/>
        <end position="695"/>
    </location>
</feature>
<dbReference type="Gene3D" id="3.30.200.20">
    <property type="entry name" value="Phosphorylase Kinase, domain 1"/>
    <property type="match status" value="1"/>
</dbReference>
<evidence type="ECO:0000256" key="13">
    <source>
        <dbReference type="SAM" id="MobiDB-lite"/>
    </source>
</evidence>
<name>A0A4S4D138_CAMSN</name>
<dbReference type="AlphaFoldDB" id="A0A4S4D138"/>
<dbReference type="FunFam" id="1.10.510.10:FF:000161">
    <property type="entry name" value="Wall-associated receptor kinase-like 20"/>
    <property type="match status" value="1"/>
</dbReference>
<dbReference type="InterPro" id="IPR017441">
    <property type="entry name" value="Protein_kinase_ATP_BS"/>
</dbReference>
<dbReference type="InterPro" id="IPR032872">
    <property type="entry name" value="WAK_assoc_C"/>
</dbReference>
<dbReference type="PROSITE" id="PS50011">
    <property type="entry name" value="PROTEIN_KINASE_DOM"/>
    <property type="match status" value="1"/>
</dbReference>
<keyword evidence="3" id="KW-0808">Transferase</keyword>
<dbReference type="PROSITE" id="PS00108">
    <property type="entry name" value="PROTEIN_KINASE_ST"/>
    <property type="match status" value="1"/>
</dbReference>
<comment type="subcellular location">
    <subcellularLocation>
        <location evidence="1">Membrane</location>
        <topology evidence="1">Single-pass membrane protein</topology>
    </subcellularLocation>
</comment>
<dbReference type="STRING" id="542762.A0A4S4D138"/>
<accession>A0A4S4D138</accession>
<dbReference type="GO" id="GO:0004674">
    <property type="term" value="F:protein serine/threonine kinase activity"/>
    <property type="evidence" value="ECO:0007669"/>
    <property type="project" value="UniProtKB-KW"/>
</dbReference>
<evidence type="ECO:0000256" key="7">
    <source>
        <dbReference type="ARBA" id="ARBA00022777"/>
    </source>
</evidence>
<keyword evidence="7" id="KW-0418">Kinase</keyword>
<evidence type="ECO:0000256" key="4">
    <source>
        <dbReference type="ARBA" id="ARBA00022692"/>
    </source>
</evidence>
<dbReference type="Gene3D" id="1.10.510.10">
    <property type="entry name" value="Transferase(Phosphotransferase) domain 1"/>
    <property type="match status" value="1"/>
</dbReference>
<keyword evidence="2" id="KW-0723">Serine/threonine-protein kinase</keyword>
<evidence type="ECO:0000256" key="12">
    <source>
        <dbReference type="PROSITE-ProRule" id="PRU10141"/>
    </source>
</evidence>
<keyword evidence="11" id="KW-0325">Glycoprotein</keyword>
<keyword evidence="8 12" id="KW-0067">ATP-binding</keyword>
<comment type="caution">
    <text evidence="16">The sequence shown here is derived from an EMBL/GenBank/DDBJ whole genome shotgun (WGS) entry which is preliminary data.</text>
</comment>
<evidence type="ECO:0000313" key="17">
    <source>
        <dbReference type="Proteomes" id="UP000306102"/>
    </source>
</evidence>
<dbReference type="Proteomes" id="UP000306102">
    <property type="component" value="Unassembled WGS sequence"/>
</dbReference>
<keyword evidence="9 14" id="KW-1133">Transmembrane helix</keyword>
<dbReference type="Pfam" id="PF14380">
    <property type="entry name" value="WAK_assoc"/>
    <property type="match status" value="1"/>
</dbReference>
<dbReference type="SUPFAM" id="SSF56112">
    <property type="entry name" value="Protein kinase-like (PK-like)"/>
    <property type="match status" value="1"/>
</dbReference>
<evidence type="ECO:0000256" key="2">
    <source>
        <dbReference type="ARBA" id="ARBA00022527"/>
    </source>
</evidence>
<keyword evidence="5" id="KW-0732">Signal</keyword>
<evidence type="ECO:0000259" key="15">
    <source>
        <dbReference type="PROSITE" id="PS50011"/>
    </source>
</evidence>
<dbReference type="InterPro" id="IPR008271">
    <property type="entry name" value="Ser/Thr_kinase_AS"/>
</dbReference>
<feature type="compositionally biased region" description="Polar residues" evidence="13">
    <location>
        <begin position="673"/>
        <end position="685"/>
    </location>
</feature>
<evidence type="ECO:0000256" key="8">
    <source>
        <dbReference type="ARBA" id="ARBA00022840"/>
    </source>
</evidence>
<feature type="compositionally biased region" description="Low complexity" evidence="13">
    <location>
        <begin position="686"/>
        <end position="695"/>
    </location>
</feature>
<evidence type="ECO:0000256" key="11">
    <source>
        <dbReference type="ARBA" id="ARBA00023180"/>
    </source>
</evidence>
<evidence type="ECO:0000256" key="14">
    <source>
        <dbReference type="SAM" id="Phobius"/>
    </source>
</evidence>
<dbReference type="GO" id="GO:0005886">
    <property type="term" value="C:plasma membrane"/>
    <property type="evidence" value="ECO:0007669"/>
    <property type="project" value="UniProtKB-ARBA"/>
</dbReference>
<organism evidence="16 17">
    <name type="scientific">Camellia sinensis var. sinensis</name>
    <name type="common">China tea</name>
    <dbReference type="NCBI Taxonomy" id="542762"/>
    <lineage>
        <taxon>Eukaryota</taxon>
        <taxon>Viridiplantae</taxon>
        <taxon>Streptophyta</taxon>
        <taxon>Embryophyta</taxon>
        <taxon>Tracheophyta</taxon>
        <taxon>Spermatophyta</taxon>
        <taxon>Magnoliopsida</taxon>
        <taxon>eudicotyledons</taxon>
        <taxon>Gunneridae</taxon>
        <taxon>Pentapetalae</taxon>
        <taxon>asterids</taxon>
        <taxon>Ericales</taxon>
        <taxon>Theaceae</taxon>
        <taxon>Camellia</taxon>
    </lineage>
</organism>
<evidence type="ECO:0000256" key="9">
    <source>
        <dbReference type="ARBA" id="ARBA00022989"/>
    </source>
</evidence>
<feature type="domain" description="Protein kinase" evidence="15">
    <location>
        <begin position="358"/>
        <end position="633"/>
    </location>
</feature>
<dbReference type="Pfam" id="PF07714">
    <property type="entry name" value="PK_Tyr_Ser-Thr"/>
    <property type="match status" value="1"/>
</dbReference>
<dbReference type="PANTHER" id="PTHR46008:SF2">
    <property type="entry name" value="LEAF RUST 10 DISEASE-RESISTANCE LOCUS RECEPTOR-LIKE PROTEIN KINASE-LIKE 1.4"/>
    <property type="match status" value="1"/>
</dbReference>
<evidence type="ECO:0000256" key="6">
    <source>
        <dbReference type="ARBA" id="ARBA00022741"/>
    </source>
</evidence>
<sequence length="695" mass="78107">MLNKYYTKSLDGFSYCVLNCESTMVVPSIMAFFVLSHLLFLHSAGEDNTSFQNCPQSFQCGKLGQIKFPYSNITYPQCGLCTVNCGEAIPKLNFSVDQPWYEVHDKFLNHEVQNVTDKNLESLIKSKSCDVFTFYLRWSLPTTPSVSFTVSPNLTFFKCPTGVNGKLEKQIEHFFCHNHSYSYYKDCLGYTIYYKNPDDPPQSLLINERILQSCGHFQLPVFSLNDGKKRNASDLFSVLASEFSLGFHVSKECGKCNLTGGQCPRYNSSKFQCIEQAGLPKKNIEQAKHVLPGGGVFLLCLLIVITWLRKEWNYNSSYISSRDNFSNRSLQADTEGCNVYFGVSVFSYTELNEATHNFDPTKELGDGGFGTVYHGKLQDGREVAVKRLYEHNYKRVRQFMNEIQILTSLSHPNLVTLYGCTSRLSRELLLVYEYIPNGTVADHLHGDRANAGSLTWPIRMNIAIETASALAYLHASDIIHRDIKTNNILLDNNFCVKVADFGLSRLFPNDVTHVSTAPQGTPGYVDPEYHQCYQLTDKSDVYSFGVVLVELISSMPAVDITRHKQDINLSNLAINRIQNRTLDELVDPTLGFKSDSSIERMITSVAEVAFRCLQLEKEMRPTMDEVLEALKDIKQYKNENTGEGIDNVGVSTSARSPSSPQSDNVVLLKKIKSLSSPDSVTNRWVSSSTTSISSG</sequence>
<feature type="compositionally biased region" description="Low complexity" evidence="13">
    <location>
        <begin position="651"/>
        <end position="662"/>
    </location>
</feature>